<proteinExistence type="predicted"/>
<protein>
    <submittedName>
        <fullName evidence="1">Uncharacterized protein</fullName>
    </submittedName>
</protein>
<evidence type="ECO:0000313" key="2">
    <source>
        <dbReference type="Proteomes" id="UP001055811"/>
    </source>
</evidence>
<reference evidence="1 2" key="2">
    <citation type="journal article" date="2022" name="Mol. Ecol. Resour.">
        <title>The genomes of chicory, endive, great burdock and yacon provide insights into Asteraceae paleo-polyploidization history and plant inulin production.</title>
        <authorList>
            <person name="Fan W."/>
            <person name="Wang S."/>
            <person name="Wang H."/>
            <person name="Wang A."/>
            <person name="Jiang F."/>
            <person name="Liu H."/>
            <person name="Zhao H."/>
            <person name="Xu D."/>
            <person name="Zhang Y."/>
        </authorList>
    </citation>
    <scope>NUCLEOTIDE SEQUENCE [LARGE SCALE GENOMIC DNA]</scope>
    <source>
        <strain evidence="2">cv. Punajuju</strain>
        <tissue evidence="1">Leaves</tissue>
    </source>
</reference>
<accession>A0ACB9F598</accession>
<sequence length="329" mass="37439">MLPHTQSMTSPLPSIFSPKLPIYPSKSIFNYKPRFDHPKSSRKSWLLQPLRCSVSLAPEPTHLQSNTTTNSNKPSPAEISRTILELSSVGTFSTAAQDTWPLGVGVRFAVDPEGAPIICLSASHQHFASDKRSSLNVQLEQCGLRTTQCTIQGSLHRPDDQIVLKKIQSLWEKRFGEKADHDFIHVLDVERVLQMDNFMEDGVWVTSSDYKLANADPLRDFAEHLVQEINTNNREDVLRFCNVFVDSDVQVSEAKMVWVDRLGFDIHMYSPQNEVFEVRIPFPREVNNEKGAKSSFNGMSQTAWEVEKNYHTLEFEKVKQLKKIASKVH</sequence>
<dbReference type="Proteomes" id="UP001055811">
    <property type="component" value="Linkage Group LG03"/>
</dbReference>
<name>A0ACB9F598_CICIN</name>
<comment type="caution">
    <text evidence="1">The sequence shown here is derived from an EMBL/GenBank/DDBJ whole genome shotgun (WGS) entry which is preliminary data.</text>
</comment>
<gene>
    <name evidence="1" type="ORF">L2E82_16343</name>
</gene>
<reference evidence="2" key="1">
    <citation type="journal article" date="2022" name="Mol. Ecol. Resour.">
        <title>The genomes of chicory, endive, great burdock and yacon provide insights into Asteraceae palaeo-polyploidization history and plant inulin production.</title>
        <authorList>
            <person name="Fan W."/>
            <person name="Wang S."/>
            <person name="Wang H."/>
            <person name="Wang A."/>
            <person name="Jiang F."/>
            <person name="Liu H."/>
            <person name="Zhao H."/>
            <person name="Xu D."/>
            <person name="Zhang Y."/>
        </authorList>
    </citation>
    <scope>NUCLEOTIDE SEQUENCE [LARGE SCALE GENOMIC DNA]</scope>
    <source>
        <strain evidence="2">cv. Punajuju</strain>
    </source>
</reference>
<keyword evidence="2" id="KW-1185">Reference proteome</keyword>
<evidence type="ECO:0000313" key="1">
    <source>
        <dbReference type="EMBL" id="KAI3766290.1"/>
    </source>
</evidence>
<dbReference type="EMBL" id="CM042011">
    <property type="protein sequence ID" value="KAI3766290.1"/>
    <property type="molecule type" value="Genomic_DNA"/>
</dbReference>
<organism evidence="1 2">
    <name type="scientific">Cichorium intybus</name>
    <name type="common">Chicory</name>
    <dbReference type="NCBI Taxonomy" id="13427"/>
    <lineage>
        <taxon>Eukaryota</taxon>
        <taxon>Viridiplantae</taxon>
        <taxon>Streptophyta</taxon>
        <taxon>Embryophyta</taxon>
        <taxon>Tracheophyta</taxon>
        <taxon>Spermatophyta</taxon>
        <taxon>Magnoliopsida</taxon>
        <taxon>eudicotyledons</taxon>
        <taxon>Gunneridae</taxon>
        <taxon>Pentapetalae</taxon>
        <taxon>asterids</taxon>
        <taxon>campanulids</taxon>
        <taxon>Asterales</taxon>
        <taxon>Asteraceae</taxon>
        <taxon>Cichorioideae</taxon>
        <taxon>Cichorieae</taxon>
        <taxon>Cichoriinae</taxon>
        <taxon>Cichorium</taxon>
    </lineage>
</organism>